<dbReference type="GO" id="GO:0008270">
    <property type="term" value="F:zinc ion binding"/>
    <property type="evidence" value="ECO:0007669"/>
    <property type="project" value="UniProtKB-KW"/>
</dbReference>
<evidence type="ECO:0000256" key="8">
    <source>
        <dbReference type="PROSITE-ProRule" id="PRU00452"/>
    </source>
</evidence>
<dbReference type="Pfam" id="PF14324">
    <property type="entry name" value="PINIT"/>
    <property type="match status" value="1"/>
</dbReference>
<dbReference type="Gene3D" id="2.60.120.780">
    <property type="entry name" value="PINIT domain"/>
    <property type="match status" value="1"/>
</dbReference>
<dbReference type="UniPathway" id="UPA00886"/>
<evidence type="ECO:0000256" key="1">
    <source>
        <dbReference type="ARBA" id="ARBA00004718"/>
    </source>
</evidence>
<keyword evidence="5 8" id="KW-0863">Zinc-finger</keyword>
<evidence type="ECO:0000313" key="13">
    <source>
        <dbReference type="Proteomes" id="UP000193498"/>
    </source>
</evidence>
<evidence type="ECO:0000259" key="11">
    <source>
        <dbReference type="PROSITE" id="PS51466"/>
    </source>
</evidence>
<accession>A0A1Y1Y3K0</accession>
<dbReference type="Proteomes" id="UP000193498">
    <property type="component" value="Unassembled WGS sequence"/>
</dbReference>
<dbReference type="PANTHER" id="PTHR10782:SF4">
    <property type="entry name" value="TONALLI, ISOFORM E"/>
    <property type="match status" value="1"/>
</dbReference>
<feature type="compositionally biased region" description="Polar residues" evidence="9">
    <location>
        <begin position="411"/>
        <end position="421"/>
    </location>
</feature>
<feature type="domain" description="SP-RING-type" evidence="10">
    <location>
        <begin position="271"/>
        <end position="357"/>
    </location>
</feature>
<dbReference type="InParanoid" id="A0A1Y1Y3K0"/>
<dbReference type="InterPro" id="IPR004181">
    <property type="entry name" value="Znf_MIZ"/>
</dbReference>
<evidence type="ECO:0000313" key="12">
    <source>
        <dbReference type="EMBL" id="ORX92573.1"/>
    </source>
</evidence>
<dbReference type="InterPro" id="IPR038654">
    <property type="entry name" value="PINIT_sf"/>
</dbReference>
<dbReference type="InterPro" id="IPR023321">
    <property type="entry name" value="PINIT"/>
</dbReference>
<evidence type="ECO:0000256" key="4">
    <source>
        <dbReference type="ARBA" id="ARBA00022723"/>
    </source>
</evidence>
<dbReference type="GO" id="GO:0000785">
    <property type="term" value="C:chromatin"/>
    <property type="evidence" value="ECO:0007669"/>
    <property type="project" value="TreeGrafter"/>
</dbReference>
<evidence type="ECO:0000256" key="9">
    <source>
        <dbReference type="SAM" id="MobiDB-lite"/>
    </source>
</evidence>
<dbReference type="Gene3D" id="3.30.40.10">
    <property type="entry name" value="Zinc/RING finger domain, C3HC4 (zinc finger)"/>
    <property type="match status" value="1"/>
</dbReference>
<dbReference type="PROSITE" id="PS51466">
    <property type="entry name" value="PINIT"/>
    <property type="match status" value="1"/>
</dbReference>
<dbReference type="Pfam" id="PF02891">
    <property type="entry name" value="zf-MIZ"/>
    <property type="match status" value="1"/>
</dbReference>
<reference evidence="12 13" key="1">
    <citation type="submission" date="2016-07" db="EMBL/GenBank/DDBJ databases">
        <title>Pervasive Adenine N6-methylation of Active Genes in Fungi.</title>
        <authorList>
            <consortium name="DOE Joint Genome Institute"/>
            <person name="Mondo S.J."/>
            <person name="Dannebaum R.O."/>
            <person name="Kuo R.C."/>
            <person name="Labutti K."/>
            <person name="Haridas S."/>
            <person name="Kuo A."/>
            <person name="Salamov A."/>
            <person name="Ahrendt S.R."/>
            <person name="Lipzen A."/>
            <person name="Sullivan W."/>
            <person name="Andreopoulos W.B."/>
            <person name="Clum A."/>
            <person name="Lindquist E."/>
            <person name="Daum C."/>
            <person name="Ramamoorthy G.K."/>
            <person name="Gryganskyi A."/>
            <person name="Culley D."/>
            <person name="Magnuson J.K."/>
            <person name="James T.Y."/>
            <person name="O'Malley M.A."/>
            <person name="Stajich J.E."/>
            <person name="Spatafora J.W."/>
            <person name="Visel A."/>
            <person name="Grigoriev I.V."/>
        </authorList>
    </citation>
    <scope>NUCLEOTIDE SEQUENCE [LARGE SCALE GENOMIC DNA]</scope>
    <source>
        <strain evidence="12 13">CBS 931.73</strain>
    </source>
</reference>
<dbReference type="GO" id="GO:0061665">
    <property type="term" value="F:SUMO ligase activity"/>
    <property type="evidence" value="ECO:0007669"/>
    <property type="project" value="TreeGrafter"/>
</dbReference>
<dbReference type="PROSITE" id="PS51044">
    <property type="entry name" value="ZF_SP_RING"/>
    <property type="match status" value="1"/>
</dbReference>
<keyword evidence="6" id="KW-0833">Ubl conjugation pathway</keyword>
<evidence type="ECO:0000256" key="5">
    <source>
        <dbReference type="ARBA" id="ARBA00022771"/>
    </source>
</evidence>
<dbReference type="OrthoDB" id="28127at2759"/>
<comment type="caution">
    <text evidence="12">The sequence shown here is derived from an EMBL/GenBank/DDBJ whole genome shotgun (WGS) entry which is preliminary data.</text>
</comment>
<dbReference type="InterPro" id="IPR013083">
    <property type="entry name" value="Znf_RING/FYVE/PHD"/>
</dbReference>
<comment type="pathway">
    <text evidence="1">Protein modification; protein sumoylation.</text>
</comment>
<dbReference type="PANTHER" id="PTHR10782">
    <property type="entry name" value="ZINC FINGER MIZ DOMAIN-CONTAINING PROTEIN"/>
    <property type="match status" value="1"/>
</dbReference>
<dbReference type="AlphaFoldDB" id="A0A1Y1Y3K0"/>
<organism evidence="12 13">
    <name type="scientific">Basidiobolus meristosporus CBS 931.73</name>
    <dbReference type="NCBI Taxonomy" id="1314790"/>
    <lineage>
        <taxon>Eukaryota</taxon>
        <taxon>Fungi</taxon>
        <taxon>Fungi incertae sedis</taxon>
        <taxon>Zoopagomycota</taxon>
        <taxon>Entomophthoromycotina</taxon>
        <taxon>Basidiobolomycetes</taxon>
        <taxon>Basidiobolales</taxon>
        <taxon>Basidiobolaceae</taxon>
        <taxon>Basidiobolus</taxon>
    </lineage>
</organism>
<evidence type="ECO:0000256" key="6">
    <source>
        <dbReference type="ARBA" id="ARBA00022786"/>
    </source>
</evidence>
<keyword evidence="3" id="KW-0808">Transferase</keyword>
<feature type="compositionally biased region" description="Basic residues" evidence="9">
    <location>
        <begin position="431"/>
        <end position="442"/>
    </location>
</feature>
<dbReference type="STRING" id="1314790.A0A1Y1Y3K0"/>
<name>A0A1Y1Y3K0_9FUNG</name>
<evidence type="ECO:0000256" key="7">
    <source>
        <dbReference type="ARBA" id="ARBA00022833"/>
    </source>
</evidence>
<keyword evidence="7" id="KW-0862">Zinc</keyword>
<comment type="similarity">
    <text evidence="2">Belongs to the PIAS family.</text>
</comment>
<dbReference type="GO" id="GO:0016925">
    <property type="term" value="P:protein sumoylation"/>
    <property type="evidence" value="ECO:0007669"/>
    <property type="project" value="UniProtKB-UniPathway"/>
</dbReference>
<evidence type="ECO:0000259" key="10">
    <source>
        <dbReference type="PROSITE" id="PS51044"/>
    </source>
</evidence>
<feature type="domain" description="PINIT" evidence="11">
    <location>
        <begin position="87"/>
        <end position="242"/>
    </location>
</feature>
<keyword evidence="4" id="KW-0479">Metal-binding</keyword>
<keyword evidence="13" id="KW-1185">Reference proteome</keyword>
<evidence type="ECO:0000256" key="2">
    <source>
        <dbReference type="ARBA" id="ARBA00005383"/>
    </source>
</evidence>
<dbReference type="EMBL" id="MCFE01000269">
    <property type="protein sequence ID" value="ORX92573.1"/>
    <property type="molecule type" value="Genomic_DNA"/>
</dbReference>
<evidence type="ECO:0000256" key="3">
    <source>
        <dbReference type="ARBA" id="ARBA00022679"/>
    </source>
</evidence>
<sequence length="442" mass="50247">MAENQDPEFRAFIEKKVPTLPVATLKKMIRTLNRNGPSQFYFIKLSGNKAELVKRLQTYLLKAEQSPNSAARKTAKTIVLAECESPADKSKGSTYDWSPLTFKSSPFYTIIERISPYKLCEAQNSVARVTIGFRLRSQHIMQLKTPDLYRAMLFSTDVDLDHLDPGSLKEKLIEFPLIANLDVNQQQFTGNLQGSKRKPGTTNPADISDLCIHIIDRANSIQFVYPACPKAYIMALYLVKISTVEEIVEKIKTHKKMEKATVLEKINRSSNDADIEATSSLVSLKCPLGYQRIQFPCRSSYCNHIQCFDGVTFLKLNERTPSWTCPICNRVLNNWNELVLDGYFEDILDKVDADVDRVVVEVDGSWRIPDKEQDKEEPVVIKREDIIIHTTSDSESDLDSPHPTPEHGAKRSSQIIDLTLSSDEESWVQPKRSRPNSRPHKK</sequence>
<feature type="region of interest" description="Disordered" evidence="9">
    <location>
        <begin position="390"/>
        <end position="442"/>
    </location>
</feature>
<proteinExistence type="inferred from homology"/>
<gene>
    <name evidence="12" type="ORF">K493DRAFT_354318</name>
</gene>
<protein>
    <submittedName>
        <fullName evidence="12">Zf-MIZ-domain-containing protein</fullName>
    </submittedName>
</protein>